<accession>A0A9D1MVT4</accession>
<comment type="caution">
    <text evidence="1">The sequence shown here is derived from an EMBL/GenBank/DDBJ whole genome shotgun (WGS) entry which is preliminary data.</text>
</comment>
<reference evidence="1" key="2">
    <citation type="journal article" date="2021" name="PeerJ">
        <title>Extensive microbial diversity within the chicken gut microbiome revealed by metagenomics and culture.</title>
        <authorList>
            <person name="Gilroy R."/>
            <person name="Ravi A."/>
            <person name="Getino M."/>
            <person name="Pursley I."/>
            <person name="Horton D.L."/>
            <person name="Alikhan N.F."/>
            <person name="Baker D."/>
            <person name="Gharbi K."/>
            <person name="Hall N."/>
            <person name="Watson M."/>
            <person name="Adriaenssens E.M."/>
            <person name="Foster-Nyarko E."/>
            <person name="Jarju S."/>
            <person name="Secka A."/>
            <person name="Antonio M."/>
            <person name="Oren A."/>
            <person name="Chaudhuri R.R."/>
            <person name="La Ragione R."/>
            <person name="Hildebrand F."/>
            <person name="Pallen M.J."/>
        </authorList>
    </citation>
    <scope>NUCLEOTIDE SEQUENCE</scope>
    <source>
        <strain evidence="1">ChiHjej12B11-7776</strain>
    </source>
</reference>
<evidence type="ECO:0000313" key="1">
    <source>
        <dbReference type="EMBL" id="HIU90437.1"/>
    </source>
</evidence>
<dbReference type="Proteomes" id="UP000886852">
    <property type="component" value="Unassembled WGS sequence"/>
</dbReference>
<organism evidence="1 2">
    <name type="scientific">Candidatus Fimimonas merdipullorum</name>
    <dbReference type="NCBI Taxonomy" id="2840822"/>
    <lineage>
        <taxon>Bacteria</taxon>
        <taxon>Pseudomonadati</taxon>
        <taxon>Myxococcota</taxon>
        <taxon>Myxococcia</taxon>
        <taxon>Myxococcales</taxon>
        <taxon>Cystobacterineae</taxon>
        <taxon>Myxococcaceae</taxon>
        <taxon>Myxococcaceae incertae sedis</taxon>
        <taxon>Candidatus Fimimonas</taxon>
    </lineage>
</organism>
<evidence type="ECO:0000313" key="2">
    <source>
        <dbReference type="Proteomes" id="UP000886852"/>
    </source>
</evidence>
<dbReference type="EMBL" id="DVOC01000008">
    <property type="protein sequence ID" value="HIU90437.1"/>
    <property type="molecule type" value="Genomic_DNA"/>
</dbReference>
<reference evidence="1" key="1">
    <citation type="submission" date="2020-10" db="EMBL/GenBank/DDBJ databases">
        <authorList>
            <person name="Gilroy R."/>
        </authorList>
    </citation>
    <scope>NUCLEOTIDE SEQUENCE</scope>
    <source>
        <strain evidence="1">ChiHjej12B11-7776</strain>
    </source>
</reference>
<proteinExistence type="predicted"/>
<name>A0A9D1MVT4_9BACT</name>
<sequence length="79" mass="9216">MASSNKKKPADATDMARQKSEVFTDDVLDEELLELMNEEKKFYREAFVRSRETGWYYSDTDELDSNGLPKGYRIITPED</sequence>
<gene>
    <name evidence="1" type="ORF">IAC72_00275</name>
</gene>
<dbReference type="AlphaFoldDB" id="A0A9D1MVT4"/>
<protein>
    <submittedName>
        <fullName evidence="1">Uncharacterized protein</fullName>
    </submittedName>
</protein>